<dbReference type="SUPFAM" id="SSF54637">
    <property type="entry name" value="Thioesterase/thiol ester dehydrase-isomerase"/>
    <property type="match status" value="1"/>
</dbReference>
<evidence type="ECO:0008006" key="4">
    <source>
        <dbReference type="Google" id="ProtNLM"/>
    </source>
</evidence>
<sequence length="206" mass="23875">MSEIPANQVQAQAAMRDAEASHEPGWWSRLYERWEARLSRLSTRNRFWQKLLSKFFLPLAYRSGIRFIRGDENSFSAILPFRRFNRNWYNAMAGGALLGNAEVAGGMYVFEKCGADYTVVCKHLEYTFRRPCVGPAVYRITPREDIDAYVATGEEFNITVDLQILQMVTAKEQKERRVGQSVATFHVTPKKQARTRSRKEKARLER</sequence>
<dbReference type="Proteomes" id="UP000320386">
    <property type="component" value="Chromosome"/>
</dbReference>
<feature type="compositionally biased region" description="Basic residues" evidence="1">
    <location>
        <begin position="188"/>
        <end position="206"/>
    </location>
</feature>
<organism evidence="2 3">
    <name type="scientific">Mucisphaera calidilacus</name>
    <dbReference type="NCBI Taxonomy" id="2527982"/>
    <lineage>
        <taxon>Bacteria</taxon>
        <taxon>Pseudomonadati</taxon>
        <taxon>Planctomycetota</taxon>
        <taxon>Phycisphaerae</taxon>
        <taxon>Phycisphaerales</taxon>
        <taxon>Phycisphaeraceae</taxon>
        <taxon>Mucisphaera</taxon>
    </lineage>
</organism>
<accession>A0A518BTK0</accession>
<dbReference type="AlphaFoldDB" id="A0A518BTK0"/>
<evidence type="ECO:0000313" key="2">
    <source>
        <dbReference type="EMBL" id="QDU70302.1"/>
    </source>
</evidence>
<gene>
    <name evidence="2" type="ORF">Pan265_01250</name>
</gene>
<reference evidence="2 3" key="1">
    <citation type="submission" date="2019-02" db="EMBL/GenBank/DDBJ databases">
        <title>Deep-cultivation of Planctomycetes and their phenomic and genomic characterization uncovers novel biology.</title>
        <authorList>
            <person name="Wiegand S."/>
            <person name="Jogler M."/>
            <person name="Boedeker C."/>
            <person name="Pinto D."/>
            <person name="Vollmers J."/>
            <person name="Rivas-Marin E."/>
            <person name="Kohn T."/>
            <person name="Peeters S.H."/>
            <person name="Heuer A."/>
            <person name="Rast P."/>
            <person name="Oberbeckmann S."/>
            <person name="Bunk B."/>
            <person name="Jeske O."/>
            <person name="Meyerdierks A."/>
            <person name="Storesund J.E."/>
            <person name="Kallscheuer N."/>
            <person name="Luecker S."/>
            <person name="Lage O.M."/>
            <person name="Pohl T."/>
            <person name="Merkel B.J."/>
            <person name="Hornburger P."/>
            <person name="Mueller R.-W."/>
            <person name="Bruemmer F."/>
            <person name="Labrenz M."/>
            <person name="Spormann A.M."/>
            <person name="Op den Camp H."/>
            <person name="Overmann J."/>
            <person name="Amann R."/>
            <person name="Jetten M.S.M."/>
            <person name="Mascher T."/>
            <person name="Medema M.H."/>
            <person name="Devos D.P."/>
            <person name="Kaster A.-K."/>
            <person name="Ovreas L."/>
            <person name="Rohde M."/>
            <person name="Galperin M.Y."/>
            <person name="Jogler C."/>
        </authorList>
    </citation>
    <scope>NUCLEOTIDE SEQUENCE [LARGE SCALE GENOMIC DNA]</scope>
    <source>
        <strain evidence="2 3">Pan265</strain>
    </source>
</reference>
<feature type="region of interest" description="Disordered" evidence="1">
    <location>
        <begin position="187"/>
        <end position="206"/>
    </location>
</feature>
<dbReference type="KEGG" id="mcad:Pan265_01250"/>
<dbReference type="OrthoDB" id="262662at2"/>
<proteinExistence type="predicted"/>
<protein>
    <recommendedName>
        <fullName evidence="4">DUF4442 domain-containing protein</fullName>
    </recommendedName>
</protein>
<evidence type="ECO:0000313" key="3">
    <source>
        <dbReference type="Proteomes" id="UP000320386"/>
    </source>
</evidence>
<evidence type="ECO:0000256" key="1">
    <source>
        <dbReference type="SAM" id="MobiDB-lite"/>
    </source>
</evidence>
<dbReference type="Gene3D" id="3.10.129.10">
    <property type="entry name" value="Hotdog Thioesterase"/>
    <property type="match status" value="1"/>
</dbReference>
<dbReference type="EMBL" id="CP036280">
    <property type="protein sequence ID" value="QDU70302.1"/>
    <property type="molecule type" value="Genomic_DNA"/>
</dbReference>
<keyword evidence="3" id="KW-1185">Reference proteome</keyword>
<dbReference type="RefSeq" id="WP_145444340.1">
    <property type="nucleotide sequence ID" value="NZ_CP036280.1"/>
</dbReference>
<name>A0A518BTK0_9BACT</name>
<dbReference type="InterPro" id="IPR029069">
    <property type="entry name" value="HotDog_dom_sf"/>
</dbReference>